<accession>A0A448XQD4</accession>
<keyword evidence="2" id="KW-1185">Reference proteome</keyword>
<evidence type="ECO:0000313" key="1">
    <source>
        <dbReference type="EMBL" id="VEL42332.1"/>
    </source>
</evidence>
<gene>
    <name evidence="1" type="ORF">PXEA_LOCUS35772</name>
</gene>
<dbReference type="EMBL" id="CAAALY010273845">
    <property type="protein sequence ID" value="VEL42332.1"/>
    <property type="molecule type" value="Genomic_DNA"/>
</dbReference>
<name>A0A448XQD4_9PLAT</name>
<dbReference type="AlphaFoldDB" id="A0A448XQD4"/>
<organism evidence="1 2">
    <name type="scientific">Protopolystoma xenopodis</name>
    <dbReference type="NCBI Taxonomy" id="117903"/>
    <lineage>
        <taxon>Eukaryota</taxon>
        <taxon>Metazoa</taxon>
        <taxon>Spiralia</taxon>
        <taxon>Lophotrochozoa</taxon>
        <taxon>Platyhelminthes</taxon>
        <taxon>Monogenea</taxon>
        <taxon>Polyopisthocotylea</taxon>
        <taxon>Polystomatidea</taxon>
        <taxon>Polystomatidae</taxon>
        <taxon>Protopolystoma</taxon>
    </lineage>
</organism>
<sequence>MPFLTPNFAQLDFFPAPPRPGMSSFYFSSSSLGRCIRITPFQLDQTPAACRLKSGRCCFLQLCNRSHDTCQLERRTSRCVADPSTCDLASGLSSSLICTHFGRGLGHRFSQTAHPCRVGSPKRVSVCIGCQGAKCLRQTDNSKSVSRRLSLRWNWLDFPPSKSRFQCKLPPTFEMG</sequence>
<comment type="caution">
    <text evidence="1">The sequence shown here is derived from an EMBL/GenBank/DDBJ whole genome shotgun (WGS) entry which is preliminary data.</text>
</comment>
<reference evidence="1" key="1">
    <citation type="submission" date="2018-11" db="EMBL/GenBank/DDBJ databases">
        <authorList>
            <consortium name="Pathogen Informatics"/>
        </authorList>
    </citation>
    <scope>NUCLEOTIDE SEQUENCE</scope>
</reference>
<evidence type="ECO:0000313" key="2">
    <source>
        <dbReference type="Proteomes" id="UP000784294"/>
    </source>
</evidence>
<proteinExistence type="predicted"/>
<dbReference type="Proteomes" id="UP000784294">
    <property type="component" value="Unassembled WGS sequence"/>
</dbReference>
<protein>
    <submittedName>
        <fullName evidence="1">Uncharacterized protein</fullName>
    </submittedName>
</protein>